<evidence type="ECO:0000256" key="3">
    <source>
        <dbReference type="ARBA" id="ARBA00010441"/>
    </source>
</evidence>
<sequence length="254" mass="27847">MMAPEVKKPRKGVYLLPNMITTLSMFLGFLSMVWAVQGRFESACFAILLSAVMDGLDGKVARLTNTASEFGVQYDSLSDLVAFGIAPAMLMWQWELSALGRMGLAAAFIYAACGALRLARFNVSTAAVGKRFFIGLPIPAGGCTVVTFVFCAAHFPAIMASALPYMTLFLAIGVGVLMVSKVRYFSFKEYDFLRAHPIRTMLFFLLVLGTVISFPRVMGFVLCAVYIIGGVVYTFVILPRRNRQLLRALSPQSD</sequence>
<feature type="transmembrane region" description="Helical" evidence="16">
    <location>
        <begin position="132"/>
        <end position="156"/>
    </location>
</feature>
<dbReference type="EMBL" id="FLUP01000001">
    <property type="protein sequence ID" value="SBW05720.1"/>
    <property type="molecule type" value="Genomic_DNA"/>
</dbReference>
<dbReference type="Pfam" id="PF01066">
    <property type="entry name" value="CDP-OH_P_transf"/>
    <property type="match status" value="1"/>
</dbReference>
<keyword evidence="13" id="KW-1208">Phospholipid metabolism</keyword>
<dbReference type="GO" id="GO:0003882">
    <property type="term" value="F:CDP-diacylglycerol-serine O-phosphatidyltransferase activity"/>
    <property type="evidence" value="ECO:0007669"/>
    <property type="project" value="UniProtKB-EC"/>
</dbReference>
<feature type="transmembrane region" description="Helical" evidence="16">
    <location>
        <begin position="162"/>
        <end position="180"/>
    </location>
</feature>
<keyword evidence="7 15" id="KW-0808">Transferase</keyword>
<dbReference type="InterPro" id="IPR043130">
    <property type="entry name" value="CDP-OH_PTrfase_TM_dom"/>
</dbReference>
<keyword evidence="8 16" id="KW-0812">Transmembrane</keyword>
<evidence type="ECO:0000313" key="17">
    <source>
        <dbReference type="EMBL" id="SBW05720.1"/>
    </source>
</evidence>
<dbReference type="GO" id="GO:0012505">
    <property type="term" value="C:endomembrane system"/>
    <property type="evidence" value="ECO:0007669"/>
    <property type="project" value="UniProtKB-SubCell"/>
</dbReference>
<comment type="similarity">
    <text evidence="3 15">Belongs to the CDP-alcohol phosphatidyltransferase class-I family.</text>
</comment>
<proteinExistence type="inferred from homology"/>
<evidence type="ECO:0000256" key="10">
    <source>
        <dbReference type="ARBA" id="ARBA00023098"/>
    </source>
</evidence>
<keyword evidence="12" id="KW-0594">Phospholipid biosynthesis</keyword>
<protein>
    <recommendedName>
        <fullName evidence="5">CDP-diacylglycerol--serine O-phosphatidyltransferase</fullName>
        <ecNumber evidence="4">2.7.8.8</ecNumber>
    </recommendedName>
    <alternativeName>
        <fullName evidence="14">Phosphatidylserine synthase</fullName>
    </alternativeName>
</protein>
<evidence type="ECO:0000256" key="5">
    <source>
        <dbReference type="ARBA" id="ARBA00017171"/>
    </source>
</evidence>
<dbReference type="PANTHER" id="PTHR14269">
    <property type="entry name" value="CDP-DIACYLGLYCEROL--GLYCEROL-3-PHOSPHATE 3-PHOSPHATIDYLTRANSFERASE-RELATED"/>
    <property type="match status" value="1"/>
</dbReference>
<gene>
    <name evidence="17" type="ORF">KM92DES2_12091</name>
</gene>
<evidence type="ECO:0000256" key="9">
    <source>
        <dbReference type="ARBA" id="ARBA00022989"/>
    </source>
</evidence>
<organism evidence="17">
    <name type="scientific">uncultured Desulfovibrio sp</name>
    <dbReference type="NCBI Taxonomy" id="167968"/>
    <lineage>
        <taxon>Bacteria</taxon>
        <taxon>Pseudomonadati</taxon>
        <taxon>Thermodesulfobacteriota</taxon>
        <taxon>Desulfovibrionia</taxon>
        <taxon>Desulfovibrionales</taxon>
        <taxon>Desulfovibrionaceae</taxon>
        <taxon>Desulfovibrio</taxon>
        <taxon>environmental samples</taxon>
    </lineage>
</organism>
<dbReference type="InterPro" id="IPR050324">
    <property type="entry name" value="CDP-alcohol_PTase-I"/>
</dbReference>
<dbReference type="InterPro" id="IPR004533">
    <property type="entry name" value="CDP-diaglyc--ser_O-PTrfase"/>
</dbReference>
<evidence type="ECO:0000256" key="13">
    <source>
        <dbReference type="ARBA" id="ARBA00023264"/>
    </source>
</evidence>
<evidence type="ECO:0000256" key="8">
    <source>
        <dbReference type="ARBA" id="ARBA00022692"/>
    </source>
</evidence>
<evidence type="ECO:0000256" key="14">
    <source>
        <dbReference type="ARBA" id="ARBA00032361"/>
    </source>
</evidence>
<name>A0A212K1U0_9BACT</name>
<dbReference type="PROSITE" id="PS00379">
    <property type="entry name" value="CDP_ALCOHOL_P_TRANSF"/>
    <property type="match status" value="1"/>
</dbReference>
<evidence type="ECO:0000256" key="15">
    <source>
        <dbReference type="RuleBase" id="RU003750"/>
    </source>
</evidence>
<accession>A0A212K1U0</accession>
<dbReference type="InterPro" id="IPR000462">
    <property type="entry name" value="CDP-OH_P_trans"/>
</dbReference>
<dbReference type="NCBIfam" id="TIGR00473">
    <property type="entry name" value="pssA"/>
    <property type="match status" value="1"/>
</dbReference>
<keyword evidence="10" id="KW-0443">Lipid metabolism</keyword>
<reference evidence="17" key="1">
    <citation type="submission" date="2016-04" db="EMBL/GenBank/DDBJ databases">
        <authorList>
            <person name="Evans L.H."/>
            <person name="Alamgir A."/>
            <person name="Owens N."/>
            <person name="Weber N.D."/>
            <person name="Virtaneva K."/>
            <person name="Barbian K."/>
            <person name="Babar A."/>
            <person name="Rosenke K."/>
        </authorList>
    </citation>
    <scope>NUCLEOTIDE SEQUENCE</scope>
    <source>
        <strain evidence="17">92-2</strain>
    </source>
</reference>
<dbReference type="RefSeq" id="WP_371740808.1">
    <property type="nucleotide sequence ID" value="NZ_CABUEN010000003.1"/>
</dbReference>
<comment type="subcellular location">
    <subcellularLocation>
        <location evidence="2">Endomembrane system</location>
        <topology evidence="2">Multi-pass membrane protein</topology>
    </subcellularLocation>
</comment>
<evidence type="ECO:0000256" key="1">
    <source>
        <dbReference type="ARBA" id="ARBA00000287"/>
    </source>
</evidence>
<dbReference type="PANTHER" id="PTHR14269:SF61">
    <property type="entry name" value="CDP-DIACYLGLYCEROL--SERINE O-PHOSPHATIDYLTRANSFERASE"/>
    <property type="match status" value="1"/>
</dbReference>
<dbReference type="GO" id="GO:0016020">
    <property type="term" value="C:membrane"/>
    <property type="evidence" value="ECO:0007669"/>
    <property type="project" value="InterPro"/>
</dbReference>
<dbReference type="Gene3D" id="1.20.120.1760">
    <property type="match status" value="1"/>
</dbReference>
<comment type="catalytic activity">
    <reaction evidence="1">
        <text>a CDP-1,2-diacyl-sn-glycerol + L-serine = a 1,2-diacyl-sn-glycero-3-phospho-L-serine + CMP + H(+)</text>
        <dbReference type="Rhea" id="RHEA:16913"/>
        <dbReference type="ChEBI" id="CHEBI:15378"/>
        <dbReference type="ChEBI" id="CHEBI:33384"/>
        <dbReference type="ChEBI" id="CHEBI:57262"/>
        <dbReference type="ChEBI" id="CHEBI:58332"/>
        <dbReference type="ChEBI" id="CHEBI:60377"/>
        <dbReference type="EC" id="2.7.8.8"/>
    </reaction>
</comment>
<feature type="transmembrane region" description="Helical" evidence="16">
    <location>
        <begin position="12"/>
        <end position="34"/>
    </location>
</feature>
<evidence type="ECO:0000256" key="12">
    <source>
        <dbReference type="ARBA" id="ARBA00023209"/>
    </source>
</evidence>
<dbReference type="AlphaFoldDB" id="A0A212K1U0"/>
<dbReference type="InterPro" id="IPR048254">
    <property type="entry name" value="CDP_ALCOHOL_P_TRANSF_CS"/>
</dbReference>
<evidence type="ECO:0000256" key="11">
    <source>
        <dbReference type="ARBA" id="ARBA00023136"/>
    </source>
</evidence>
<evidence type="ECO:0000256" key="4">
    <source>
        <dbReference type="ARBA" id="ARBA00013174"/>
    </source>
</evidence>
<keyword evidence="9 16" id="KW-1133">Transmembrane helix</keyword>
<evidence type="ECO:0000256" key="7">
    <source>
        <dbReference type="ARBA" id="ARBA00022679"/>
    </source>
</evidence>
<feature type="transmembrane region" description="Helical" evidence="16">
    <location>
        <begin position="192"/>
        <end position="212"/>
    </location>
</feature>
<feature type="transmembrane region" description="Helical" evidence="16">
    <location>
        <begin position="218"/>
        <end position="238"/>
    </location>
</feature>
<dbReference type="EC" id="2.7.8.8" evidence="4"/>
<feature type="transmembrane region" description="Helical" evidence="16">
    <location>
        <begin position="100"/>
        <end position="120"/>
    </location>
</feature>
<evidence type="ECO:0000256" key="16">
    <source>
        <dbReference type="SAM" id="Phobius"/>
    </source>
</evidence>
<evidence type="ECO:0000256" key="6">
    <source>
        <dbReference type="ARBA" id="ARBA00022516"/>
    </source>
</evidence>
<evidence type="ECO:0000256" key="2">
    <source>
        <dbReference type="ARBA" id="ARBA00004127"/>
    </source>
</evidence>
<keyword evidence="11 16" id="KW-0472">Membrane</keyword>
<dbReference type="GO" id="GO:0008654">
    <property type="term" value="P:phospholipid biosynthetic process"/>
    <property type="evidence" value="ECO:0007669"/>
    <property type="project" value="UniProtKB-KW"/>
</dbReference>
<keyword evidence="6" id="KW-0444">Lipid biosynthesis</keyword>